<keyword evidence="2" id="KW-0418">Kinase</keyword>
<sequence>MTPRPRRPPTRTGSLPPLSPTRRRSSSGEFIYCSTLVLANVKTWR</sequence>
<dbReference type="AlphaFoldDB" id="A0A1D6P2Y6"/>
<dbReference type="GO" id="GO:0016301">
    <property type="term" value="F:kinase activity"/>
    <property type="evidence" value="ECO:0007669"/>
    <property type="project" value="UniProtKB-KW"/>
</dbReference>
<keyword evidence="2" id="KW-0808">Transferase</keyword>
<protein>
    <submittedName>
        <fullName evidence="2">CAI-1 autoinducer sensor kinase/phosphatase cqsS isoform 1</fullName>
    </submittedName>
</protein>
<accession>A0A1D6P2Y6</accession>
<dbReference type="EMBL" id="CM000785">
    <property type="protein sequence ID" value="AQL04357.1"/>
    <property type="molecule type" value="Genomic_DNA"/>
</dbReference>
<organism evidence="2">
    <name type="scientific">Zea mays</name>
    <name type="common">Maize</name>
    <dbReference type="NCBI Taxonomy" id="4577"/>
    <lineage>
        <taxon>Eukaryota</taxon>
        <taxon>Viridiplantae</taxon>
        <taxon>Streptophyta</taxon>
        <taxon>Embryophyta</taxon>
        <taxon>Tracheophyta</taxon>
        <taxon>Spermatophyta</taxon>
        <taxon>Magnoliopsida</taxon>
        <taxon>Liliopsida</taxon>
        <taxon>Poales</taxon>
        <taxon>Poaceae</taxon>
        <taxon>PACMAD clade</taxon>
        <taxon>Panicoideae</taxon>
        <taxon>Andropogonodae</taxon>
        <taxon>Andropogoneae</taxon>
        <taxon>Tripsacinae</taxon>
        <taxon>Zea</taxon>
    </lineage>
</organism>
<dbReference type="EMBL" id="CM000785">
    <property type="protein sequence ID" value="AQL04368.1"/>
    <property type="molecule type" value="Genomic_DNA"/>
</dbReference>
<gene>
    <name evidence="2" type="ORF">ZEAMMB73_Zm00001d046476</name>
</gene>
<dbReference type="EMBL" id="CM000785">
    <property type="protein sequence ID" value="AQL04363.1"/>
    <property type="molecule type" value="Genomic_DNA"/>
</dbReference>
<name>A0A1D6P2Y6_MAIZE</name>
<reference evidence="2" key="1">
    <citation type="submission" date="2015-12" db="EMBL/GenBank/DDBJ databases">
        <title>Update maize B73 reference genome by single molecule sequencing technologies.</title>
        <authorList>
            <consortium name="Maize Genome Sequencing Project"/>
            <person name="Ware D."/>
        </authorList>
    </citation>
    <scope>NUCLEOTIDE SEQUENCE</scope>
    <source>
        <tissue evidence="2">Seedling</tissue>
    </source>
</reference>
<feature type="region of interest" description="Disordered" evidence="1">
    <location>
        <begin position="1"/>
        <end position="26"/>
    </location>
</feature>
<evidence type="ECO:0000313" key="2">
    <source>
        <dbReference type="EMBL" id="AQL04357.1"/>
    </source>
</evidence>
<evidence type="ECO:0000256" key="1">
    <source>
        <dbReference type="SAM" id="MobiDB-lite"/>
    </source>
</evidence>
<proteinExistence type="predicted"/>